<accession>A0AAD4DA75</accession>
<sequence>MAKESETEKQTELGIEPRNDRATGRAATAETGNDISNSKVQGEGAGATGAETPKDVDVIVTKIKAESVTPSGEE</sequence>
<reference evidence="2" key="1">
    <citation type="journal article" date="2020" name="Fungal Divers.">
        <title>Resolving the Mortierellaceae phylogeny through synthesis of multi-gene phylogenetics and phylogenomics.</title>
        <authorList>
            <person name="Vandepol N."/>
            <person name="Liber J."/>
            <person name="Desiro A."/>
            <person name="Na H."/>
            <person name="Kennedy M."/>
            <person name="Barry K."/>
            <person name="Grigoriev I.V."/>
            <person name="Miller A.N."/>
            <person name="O'Donnell K."/>
            <person name="Stajich J.E."/>
            <person name="Bonito G."/>
        </authorList>
    </citation>
    <scope>NUCLEOTIDE SEQUENCE</scope>
    <source>
        <strain evidence="2">NRRL 28262</strain>
    </source>
</reference>
<dbReference type="Proteomes" id="UP001194580">
    <property type="component" value="Unassembled WGS sequence"/>
</dbReference>
<evidence type="ECO:0000256" key="1">
    <source>
        <dbReference type="SAM" id="MobiDB-lite"/>
    </source>
</evidence>
<feature type="region of interest" description="Disordered" evidence="1">
    <location>
        <begin position="1"/>
        <end position="56"/>
    </location>
</feature>
<feature type="compositionally biased region" description="Basic and acidic residues" evidence="1">
    <location>
        <begin position="1"/>
        <end position="23"/>
    </location>
</feature>
<dbReference type="AlphaFoldDB" id="A0AAD4DA75"/>
<keyword evidence="3" id="KW-1185">Reference proteome</keyword>
<comment type="caution">
    <text evidence="2">The sequence shown here is derived from an EMBL/GenBank/DDBJ whole genome shotgun (WGS) entry which is preliminary data.</text>
</comment>
<protein>
    <submittedName>
        <fullName evidence="2">Uncharacterized protein</fullName>
    </submittedName>
</protein>
<dbReference type="EMBL" id="JAAAIL010000888">
    <property type="protein sequence ID" value="KAG0272633.1"/>
    <property type="molecule type" value="Genomic_DNA"/>
</dbReference>
<proteinExistence type="predicted"/>
<evidence type="ECO:0000313" key="2">
    <source>
        <dbReference type="EMBL" id="KAG0272633.1"/>
    </source>
</evidence>
<organism evidence="2 3">
    <name type="scientific">Linnemannia exigua</name>
    <dbReference type="NCBI Taxonomy" id="604196"/>
    <lineage>
        <taxon>Eukaryota</taxon>
        <taxon>Fungi</taxon>
        <taxon>Fungi incertae sedis</taxon>
        <taxon>Mucoromycota</taxon>
        <taxon>Mortierellomycotina</taxon>
        <taxon>Mortierellomycetes</taxon>
        <taxon>Mortierellales</taxon>
        <taxon>Mortierellaceae</taxon>
        <taxon>Linnemannia</taxon>
    </lineage>
</organism>
<evidence type="ECO:0000313" key="3">
    <source>
        <dbReference type="Proteomes" id="UP001194580"/>
    </source>
</evidence>
<feature type="non-terminal residue" evidence="2">
    <location>
        <position position="74"/>
    </location>
</feature>
<gene>
    <name evidence="2" type="ORF">BGZ95_011574</name>
</gene>
<name>A0AAD4DA75_9FUNG</name>